<dbReference type="OrthoDB" id="9766750at2"/>
<dbReference type="EMBL" id="FOAF01000002">
    <property type="protein sequence ID" value="SEL43176.1"/>
    <property type="molecule type" value="Genomic_DNA"/>
</dbReference>
<dbReference type="SUPFAM" id="SSF47781">
    <property type="entry name" value="RuvA domain 2-like"/>
    <property type="match status" value="1"/>
</dbReference>
<reference evidence="2" key="1">
    <citation type="submission" date="2016-10" db="EMBL/GenBank/DDBJ databases">
        <authorList>
            <person name="Varghese N."/>
            <person name="Submissions S."/>
        </authorList>
    </citation>
    <scope>NUCLEOTIDE SEQUENCE [LARGE SCALE GENOMIC DNA]</scope>
    <source>
        <strain evidence="2">DSM 18733</strain>
    </source>
</reference>
<sequence length="677" mass="78529">MPFRFILLVVFFLLLRFCISAQEVNDQLIEQLVESMIDELAEDTDYTELMEKLSFYQQHPINLNKTDGRDLRELQFLSPLQIASIIQHRKTSGDYLAVNELQAVEGLDLEIARLLLHFVKVDEKSSLKGLSLNEGKHDLLLRHARILQRQQGYRITDTTRSRYLGGPDRLFVRYRYQLKQHVQFSFNMEKDAGEPFFSGAQRYGFDFYSGSLYVKDQKRLKQLVIGDYSLQFGQGLALWTGLSFGKGALVQHVARQGIGLRPYTSTNEFLFFRGVAATYMIKNIAVTPFFSYRKLSASLQGDEEGKHIYGSLLESGLHRTPTEIANRHSLGQLVWGANIQSQRNGLTLGGSYYQTQFDGLLLPRPLLYNKYKFSGDYLQNTTVYYNYNLANMYLFGELAHSIGSGIAYTNGMIATLSHELSLVLHQRNYQKDYHSFFNQALAEGSNVENEHGFYSGLIFQPNRKLQIVTYGDYFKFPWLKYRVDAPSDGLDLFSQFTFSPNRHTKVLARYRYRKKSENDDSIITSHVLQEVKRQQIRIELQHKIHASLALRHRAEFTHYAKHDKKERGVMLYQDIIYKPLKGKVSGNFRLALFNTSGFNTRIYAYENDVLYASSFPFYSNKGARYYANIRYKLKRGVDLWCRYASFIYPDLNQIGTGLERIDGKYKSELKLQMRCQF</sequence>
<dbReference type="AlphaFoldDB" id="A0A1H7Q5N0"/>
<accession>A0A1H7Q5N0</accession>
<proteinExistence type="predicted"/>
<dbReference type="STRING" id="407022.SAMN05661044_02470"/>
<organism evidence="1 2">
    <name type="scientific">Olivibacter domesticus</name>
    <name type="common">Pseudosphingobacterium domesticum</name>
    <dbReference type="NCBI Taxonomy" id="407022"/>
    <lineage>
        <taxon>Bacteria</taxon>
        <taxon>Pseudomonadati</taxon>
        <taxon>Bacteroidota</taxon>
        <taxon>Sphingobacteriia</taxon>
        <taxon>Sphingobacteriales</taxon>
        <taxon>Sphingobacteriaceae</taxon>
        <taxon>Olivibacter</taxon>
    </lineage>
</organism>
<protein>
    <submittedName>
        <fullName evidence="1">Helix-hairpin-helix motif-containing protein</fullName>
    </submittedName>
</protein>
<dbReference type="RefSeq" id="WP_093324555.1">
    <property type="nucleotide sequence ID" value="NZ_FOAF01000002.1"/>
</dbReference>
<dbReference type="Proteomes" id="UP000199421">
    <property type="component" value="Unassembled WGS sequence"/>
</dbReference>
<evidence type="ECO:0000313" key="1">
    <source>
        <dbReference type="EMBL" id="SEL43176.1"/>
    </source>
</evidence>
<dbReference type="InterPro" id="IPR010994">
    <property type="entry name" value="RuvA_2-like"/>
</dbReference>
<gene>
    <name evidence="1" type="ORF">SAMN05661044_02470</name>
</gene>
<evidence type="ECO:0000313" key="2">
    <source>
        <dbReference type="Proteomes" id="UP000199421"/>
    </source>
</evidence>
<keyword evidence="2" id="KW-1185">Reference proteome</keyword>
<name>A0A1H7Q5N0_OLID1</name>